<evidence type="ECO:0000256" key="5">
    <source>
        <dbReference type="SAM" id="MobiDB-lite"/>
    </source>
</evidence>
<comment type="similarity">
    <text evidence="1">Belongs to the WD repeat RAPTOR family.</text>
</comment>
<dbReference type="InterPro" id="IPR036322">
    <property type="entry name" value="WD40_repeat_dom_sf"/>
</dbReference>
<feature type="region of interest" description="Disordered" evidence="5">
    <location>
        <begin position="545"/>
        <end position="582"/>
    </location>
</feature>
<protein>
    <submittedName>
        <fullName evidence="7">Target of rapamycin complex 1 subunit kog1</fullName>
    </submittedName>
</protein>
<feature type="region of interest" description="Disordered" evidence="5">
    <location>
        <begin position="1718"/>
        <end position="1757"/>
    </location>
</feature>
<reference evidence="7" key="1">
    <citation type="submission" date="2022-07" db="EMBL/GenBank/DDBJ databases">
        <title>Phylogenomic reconstructions and comparative analyses of Kickxellomycotina fungi.</title>
        <authorList>
            <person name="Reynolds N.K."/>
            <person name="Stajich J.E."/>
            <person name="Barry K."/>
            <person name="Grigoriev I.V."/>
            <person name="Crous P."/>
            <person name="Smith M.E."/>
        </authorList>
    </citation>
    <scope>NUCLEOTIDE SEQUENCE</scope>
    <source>
        <strain evidence="7">BCRC 34489</strain>
    </source>
</reference>
<dbReference type="InterPro" id="IPR016024">
    <property type="entry name" value="ARM-type_fold"/>
</dbReference>
<gene>
    <name evidence="7" type="primary">KOG1</name>
    <name evidence="7" type="ORF">GGI15_001828</name>
</gene>
<feature type="region of interest" description="Disordered" evidence="5">
    <location>
        <begin position="602"/>
        <end position="630"/>
    </location>
</feature>
<name>A0A9W8HMY0_9FUNG</name>
<dbReference type="GO" id="GO:0030674">
    <property type="term" value="F:protein-macromolecule adaptor activity"/>
    <property type="evidence" value="ECO:0007669"/>
    <property type="project" value="TreeGrafter"/>
</dbReference>
<proteinExistence type="inferred from homology"/>
<dbReference type="OrthoDB" id="10262360at2759"/>
<dbReference type="PANTHER" id="PTHR12848:SF16">
    <property type="entry name" value="REGULATORY-ASSOCIATED PROTEIN OF MTOR"/>
    <property type="match status" value="1"/>
</dbReference>
<dbReference type="PROSITE" id="PS00678">
    <property type="entry name" value="WD_REPEATS_1"/>
    <property type="match status" value="1"/>
</dbReference>
<accession>A0A9W8HMY0</accession>
<feature type="compositionally biased region" description="Acidic residues" evidence="5">
    <location>
        <begin position="615"/>
        <end position="629"/>
    </location>
</feature>
<evidence type="ECO:0000256" key="4">
    <source>
        <dbReference type="PROSITE-ProRule" id="PRU00221"/>
    </source>
</evidence>
<keyword evidence="2 4" id="KW-0853">WD repeat</keyword>
<dbReference type="InterPro" id="IPR019775">
    <property type="entry name" value="WD40_repeat_CS"/>
</dbReference>
<sequence length="1770" mass="191721">MANPASTTHGIGGVDDDIAPVMLGPSRGNDRNPTIYTRTATGAEVEMSELMGGDLLGAQRKPVSQTLLENRMDFHTHPRSLALAHMQLSDWRQTEKLRTVGALLVVCLNLGTDPPDLVRPSKRAVLEAWVDPTAPVQMPTPEELALQAANNNNNGAAGSSAQRSATRERTPMKAIGENILRQFEGIQTHAKYKPLLDCAMEDLRKNCVQFRRVAKEERLLFYYNGHGVPRPTASGDIWVFNRQFTQYVPVNSMELMSWIGTPCVYVWDCSHAMNIVNAFEKNSKAREFEIARIRHTAELAGTRLPVGRAGPETMSTITSNIAAVMASQMPQAGGANPQGHVPPQLQQNGQQPQQQQQQQQGQHAGNPPVNPALINLALLPPMHHEDIHFAATRADELLPTNPELPADLFTSCLTTPVKVALRFWVTRNPQCTKVTLDMCDRLPGTAQERRTPFGELNWIFTSITDTIAWSTLPRELFRKLFRQDIVVAALYRNFMLADRIMRFYGVHPQCRPAMPPTHRHPLWDSLDLEIDMCLQQLPRLLREEERRKQREERIKRSEQDRMARLGRRRANGKGGVQGGAGGLQLPVMPKLAIASTFSTMTSRHGSRIGLGGTVESEDSDAASGDDSDTEATGAAAGALALQGRSAEYISSTYFSNQLYAFEVWLQHAATAVSQFLAGRGADQTPRSLSTQAPPGLAAPNELPAVLQVLLSQQYRVRALILLYRFMNLGPWAVDLAMAVGIYPYMSKLLASTTADFREVLILVWARLSAVDMRLHPELLKCDQFEYFVTYLASNVHMQYEPVSDKGRLCDTVCAASAFTLAMLCRGTRDAQKACFDGRVLDYFLLYLRRPDNGTDERACLRTWILLCLAELWKDHSDAKWMAMTYKLCVITSRRHAQAQEQGQPAPEPAAEPSFAEQIAASAGDASVEDRDAQDLLVQMAFHRAPTVRAAAIYAAGTLLHGLAGLGSDPAVLFIVRKTEAQLLPLLMQAALDGSPMVRREVAQTIAHAVFASYMPQAVDAVARVVAEELRGGSGPAQQPQQPHPAAADAADVSPDLLAKLYKTLLRLSADPHPDVALAAREACDVLMQCYAHSRAFFDAEAQLDQALHRLEISRAAKGQQPILGFLRTAGSVGDALLGFPPSAGGSASASGSSVLSDDAPPGAQQVQTQAQRRQSAHVGHRGARLAQGSVPAHRYTMHASQQPQLPSRSHGQPTAADSVGAAGLHVLDATAGDRFGSLGDAHERLARVEAAWLEWGRGELQAGACESTLVDWAGAHFTEFDISLFASVSGTLQSSAELVESRERNRRVDRMEASARAMGSAAGTMKWADATTVATVAAPASAALLHPLEPHAIVATRRGTVAVFDWEMHAQVAQYAVAPAHDGAAASAADACALHLINPLGQAKLLVGTADGMVRVFASHAPDFAPPPPGHAPVFPRPRLLTAFAALPWAAPPPPMAAGLAPTTLASSSARLRSHLQQHPAADGPALPPAAAVAGSQLVTAWNQRSGVLFAGGNDKEIRVWDIASELCVEEISVSSMGGITCVSHDGVSGNLFAVGNVDGVVRVVDRRLDARSGVVANWREHSPHAIRNVAMRPGHLEVVSASAAGDVKYWDLRHRSATFTLVDTHTNRRLEHMLAHESAPVTLTASDATVKLWNQRGTNIGVVTASKHVYGSAASYMKSLAGYGARPQAVNVSAVAMHSYLPVALMVSDDGRVSCIQPRKPGPNDQQQMSQQQQHVLQQQHHTIGHQQPHLARQRPRSLLATARANSVL</sequence>
<dbReference type="InterPro" id="IPR029347">
    <property type="entry name" value="Raptor_N"/>
</dbReference>
<feature type="compositionally biased region" description="Basic and acidic residues" evidence="5">
    <location>
        <begin position="545"/>
        <end position="563"/>
    </location>
</feature>
<dbReference type="InterPro" id="IPR011989">
    <property type="entry name" value="ARM-like"/>
</dbReference>
<organism evidence="7 8">
    <name type="scientific">Coemansia interrupta</name>
    <dbReference type="NCBI Taxonomy" id="1126814"/>
    <lineage>
        <taxon>Eukaryota</taxon>
        <taxon>Fungi</taxon>
        <taxon>Fungi incertae sedis</taxon>
        <taxon>Zoopagomycota</taxon>
        <taxon>Kickxellomycotina</taxon>
        <taxon>Kickxellomycetes</taxon>
        <taxon>Kickxellales</taxon>
        <taxon>Kickxellaceae</taxon>
        <taxon>Coemansia</taxon>
    </lineage>
</organism>
<dbReference type="SMART" id="SM00320">
    <property type="entry name" value="WD40"/>
    <property type="match status" value="4"/>
</dbReference>
<feature type="region of interest" description="Disordered" evidence="5">
    <location>
        <begin position="330"/>
        <end position="373"/>
    </location>
</feature>
<dbReference type="Gene3D" id="1.25.10.10">
    <property type="entry name" value="Leucine-rich Repeat Variant"/>
    <property type="match status" value="1"/>
</dbReference>
<feature type="compositionally biased region" description="Low complexity" evidence="5">
    <location>
        <begin position="1035"/>
        <end position="1049"/>
    </location>
</feature>
<feature type="region of interest" description="Disordered" evidence="5">
    <location>
        <begin position="1"/>
        <end position="35"/>
    </location>
</feature>
<dbReference type="GO" id="GO:0030307">
    <property type="term" value="P:positive regulation of cell growth"/>
    <property type="evidence" value="ECO:0007669"/>
    <property type="project" value="TreeGrafter"/>
</dbReference>
<feature type="region of interest" description="Disordered" evidence="5">
    <location>
        <begin position="1147"/>
        <end position="1184"/>
    </location>
</feature>
<feature type="compositionally biased region" description="Gly residues" evidence="5">
    <location>
        <begin position="572"/>
        <end position="582"/>
    </location>
</feature>
<dbReference type="PROSITE" id="PS50082">
    <property type="entry name" value="WD_REPEATS_2"/>
    <property type="match status" value="1"/>
</dbReference>
<dbReference type="GO" id="GO:0010506">
    <property type="term" value="P:regulation of autophagy"/>
    <property type="evidence" value="ECO:0007669"/>
    <property type="project" value="TreeGrafter"/>
</dbReference>
<feature type="region of interest" description="Disordered" evidence="5">
    <location>
        <begin position="1030"/>
        <end position="1049"/>
    </location>
</feature>
<dbReference type="SUPFAM" id="SSF50978">
    <property type="entry name" value="WD40 repeat-like"/>
    <property type="match status" value="1"/>
</dbReference>
<feature type="domain" description="Raptor N-terminal CASPase-like" evidence="6">
    <location>
        <begin position="96"/>
        <end position="280"/>
    </location>
</feature>
<feature type="compositionally biased region" description="Low complexity" evidence="5">
    <location>
        <begin position="1163"/>
        <end position="1173"/>
    </location>
</feature>
<keyword evidence="8" id="KW-1185">Reference proteome</keyword>
<feature type="compositionally biased region" description="Basic residues" evidence="5">
    <location>
        <begin position="1174"/>
        <end position="1183"/>
    </location>
</feature>
<dbReference type="GO" id="GO:0031931">
    <property type="term" value="C:TORC1 complex"/>
    <property type="evidence" value="ECO:0007669"/>
    <property type="project" value="InterPro"/>
</dbReference>
<dbReference type="GO" id="GO:0071230">
    <property type="term" value="P:cellular response to amino acid stimulus"/>
    <property type="evidence" value="ECO:0007669"/>
    <property type="project" value="TreeGrafter"/>
</dbReference>
<feature type="compositionally biased region" description="Low complexity" evidence="5">
    <location>
        <begin position="1727"/>
        <end position="1743"/>
    </location>
</feature>
<keyword evidence="3" id="KW-0677">Repeat</keyword>
<feature type="repeat" description="WD" evidence="4">
    <location>
        <begin position="1501"/>
        <end position="1531"/>
    </location>
</feature>
<dbReference type="GO" id="GO:0009267">
    <property type="term" value="P:cellular response to starvation"/>
    <property type="evidence" value="ECO:0007669"/>
    <property type="project" value="TreeGrafter"/>
</dbReference>
<dbReference type="EMBL" id="JANBUM010000081">
    <property type="protein sequence ID" value="KAJ2785736.1"/>
    <property type="molecule type" value="Genomic_DNA"/>
</dbReference>
<dbReference type="Proteomes" id="UP001140172">
    <property type="component" value="Unassembled WGS sequence"/>
</dbReference>
<dbReference type="InterPro" id="IPR001680">
    <property type="entry name" value="WD40_rpt"/>
</dbReference>
<feature type="region of interest" description="Disordered" evidence="5">
    <location>
        <begin position="1196"/>
        <end position="1217"/>
    </location>
</feature>
<evidence type="ECO:0000256" key="1">
    <source>
        <dbReference type="ARBA" id="ARBA00009257"/>
    </source>
</evidence>
<dbReference type="InterPro" id="IPR015943">
    <property type="entry name" value="WD40/YVTN_repeat-like_dom_sf"/>
</dbReference>
<feature type="compositionally biased region" description="Polar residues" evidence="5">
    <location>
        <begin position="1198"/>
        <end position="1212"/>
    </location>
</feature>
<dbReference type="Gene3D" id="2.130.10.10">
    <property type="entry name" value="YVTN repeat-like/Quinoprotein amine dehydrogenase"/>
    <property type="match status" value="1"/>
</dbReference>
<dbReference type="SMART" id="SM01302">
    <property type="entry name" value="Raptor_N"/>
    <property type="match status" value="1"/>
</dbReference>
<dbReference type="InterPro" id="IPR004083">
    <property type="entry name" value="Raptor"/>
</dbReference>
<evidence type="ECO:0000256" key="2">
    <source>
        <dbReference type="ARBA" id="ARBA00022574"/>
    </source>
</evidence>
<comment type="caution">
    <text evidence="7">The sequence shown here is derived from an EMBL/GenBank/DDBJ whole genome shotgun (WGS) entry which is preliminary data.</text>
</comment>
<evidence type="ECO:0000313" key="7">
    <source>
        <dbReference type="EMBL" id="KAJ2785736.1"/>
    </source>
</evidence>
<dbReference type="PRINTS" id="PR01547">
    <property type="entry name" value="YEAST176DUF"/>
</dbReference>
<evidence type="ECO:0000259" key="6">
    <source>
        <dbReference type="SMART" id="SM01302"/>
    </source>
</evidence>
<evidence type="ECO:0000313" key="8">
    <source>
        <dbReference type="Proteomes" id="UP001140172"/>
    </source>
</evidence>
<dbReference type="PANTHER" id="PTHR12848">
    <property type="entry name" value="REGULATORY-ASSOCIATED PROTEIN OF MTOR"/>
    <property type="match status" value="1"/>
</dbReference>
<dbReference type="Pfam" id="PF14538">
    <property type="entry name" value="Raptor_N"/>
    <property type="match status" value="1"/>
</dbReference>
<feature type="compositionally biased region" description="Low complexity" evidence="5">
    <location>
        <begin position="342"/>
        <end position="362"/>
    </location>
</feature>
<dbReference type="GO" id="GO:0005737">
    <property type="term" value="C:cytoplasm"/>
    <property type="evidence" value="ECO:0007669"/>
    <property type="project" value="TreeGrafter"/>
</dbReference>
<evidence type="ECO:0000256" key="3">
    <source>
        <dbReference type="ARBA" id="ARBA00022737"/>
    </source>
</evidence>
<dbReference type="SUPFAM" id="SSF48371">
    <property type="entry name" value="ARM repeat"/>
    <property type="match status" value="1"/>
</dbReference>
<dbReference type="GO" id="GO:0031929">
    <property type="term" value="P:TOR signaling"/>
    <property type="evidence" value="ECO:0007669"/>
    <property type="project" value="InterPro"/>
</dbReference>